<dbReference type="InterPro" id="IPR003439">
    <property type="entry name" value="ABC_transporter-like_ATP-bd"/>
</dbReference>
<evidence type="ECO:0000256" key="9">
    <source>
        <dbReference type="SAM" id="Phobius"/>
    </source>
</evidence>
<dbReference type="SUPFAM" id="SSF52540">
    <property type="entry name" value="P-loop containing nucleoside triphosphate hydrolases"/>
    <property type="match status" value="1"/>
</dbReference>
<evidence type="ECO:0000313" key="13">
    <source>
        <dbReference type="Proteomes" id="UP000075635"/>
    </source>
</evidence>
<protein>
    <submittedName>
        <fullName evidence="12">ABC transporter permease</fullName>
    </submittedName>
</protein>
<proteinExistence type="predicted"/>
<reference evidence="12 13" key="1">
    <citation type="submission" date="2014-02" db="EMBL/GenBank/DDBJ databases">
        <title>The small core and large imbalanced accessory genome model reveals a collaborative survival strategy of Sorangium cellulosum strains in nature.</title>
        <authorList>
            <person name="Han K."/>
            <person name="Peng R."/>
            <person name="Blom J."/>
            <person name="Li Y.-Z."/>
        </authorList>
    </citation>
    <scope>NUCLEOTIDE SEQUENCE [LARGE SCALE GENOMIC DNA]</scope>
    <source>
        <strain evidence="12 13">So0011-07</strain>
    </source>
</reference>
<dbReference type="PANTHER" id="PTHR24221">
    <property type="entry name" value="ATP-BINDING CASSETTE SUB-FAMILY B"/>
    <property type="match status" value="1"/>
</dbReference>
<dbReference type="InterPro" id="IPR017871">
    <property type="entry name" value="ABC_transporter-like_CS"/>
</dbReference>
<evidence type="ECO:0000256" key="8">
    <source>
        <dbReference type="ARBA" id="ARBA00023136"/>
    </source>
</evidence>
<feature type="transmembrane region" description="Helical" evidence="9">
    <location>
        <begin position="154"/>
        <end position="177"/>
    </location>
</feature>
<dbReference type="GO" id="GO:0140359">
    <property type="term" value="F:ABC-type transporter activity"/>
    <property type="evidence" value="ECO:0007669"/>
    <property type="project" value="InterPro"/>
</dbReference>
<feature type="transmembrane region" description="Helical" evidence="9">
    <location>
        <begin position="63"/>
        <end position="82"/>
    </location>
</feature>
<dbReference type="Gene3D" id="3.40.50.300">
    <property type="entry name" value="P-loop containing nucleotide triphosphate hydrolases"/>
    <property type="match status" value="1"/>
</dbReference>
<dbReference type="Pfam" id="PF00005">
    <property type="entry name" value="ABC_tran"/>
    <property type="match status" value="1"/>
</dbReference>
<dbReference type="InterPro" id="IPR003593">
    <property type="entry name" value="AAA+_ATPase"/>
</dbReference>
<evidence type="ECO:0000259" key="10">
    <source>
        <dbReference type="PROSITE" id="PS50893"/>
    </source>
</evidence>
<evidence type="ECO:0000256" key="7">
    <source>
        <dbReference type="ARBA" id="ARBA00022989"/>
    </source>
</evidence>
<evidence type="ECO:0000256" key="4">
    <source>
        <dbReference type="ARBA" id="ARBA00022692"/>
    </source>
</evidence>
<sequence length="616" mass="66286">MLGLSRLRDSFAYTPRTLKLVWRSSRAASVALGALTLAAAVLPLGVAYVGKTITDAVVARDQRAALVWVAVELGLVAALALAQRGLALTRQLLGARLSIDIHALILEKALSLDLAHFEDSEFYDQLTRARREASSRPASVVTESFSLVQNLITLAGYGAMLVGFSAFAVLALLLAAIPATVAEARFSGAAFRLRNWRSPEARRLNYLEYVLANDGHAKEVKLFGLGPMFLERYKALAAAFYREDSALAVRRAGWAYGLSLLGTAAFYGCYGAMALGAAAGRLSLGAMVLYVAAFRQGQQAFQAVLAGIGGMYEHNLYMSNLFQYLSIPTSAPAALADSAPAALADSAPAALADSASAALAGGGASDRGVRFEGVGYRYPGQSRWALRGIDLHIPSGQSLALVGHNGAGKTTFIKLLTRLYEPTEGRILLDGKDLRAWDIDALRRRVGVVFQDFNQYQLTLRENVGLGSLEHLADEPRIGRAVSEGGADEVVTAVPGGLDAQLGRWFKDGVELSGGQWQKIALARAFMREQADILVLDEPTAALDAEAEHAVFQRFRSLSKGRTTIVISHRFPTVRMADRILVLDGGRIVEEGTHDELVARGQRYARMFALQAEGYL</sequence>
<dbReference type="GO" id="GO:0034040">
    <property type="term" value="F:ATPase-coupled lipid transmembrane transporter activity"/>
    <property type="evidence" value="ECO:0007669"/>
    <property type="project" value="TreeGrafter"/>
</dbReference>
<evidence type="ECO:0000256" key="5">
    <source>
        <dbReference type="ARBA" id="ARBA00022741"/>
    </source>
</evidence>
<keyword evidence="8 9" id="KW-0472">Membrane</keyword>
<feature type="domain" description="ABC transmembrane type-1" evidence="11">
    <location>
        <begin position="30"/>
        <end position="313"/>
    </location>
</feature>
<dbReference type="SMART" id="SM00382">
    <property type="entry name" value="AAA"/>
    <property type="match status" value="1"/>
</dbReference>
<dbReference type="PROSITE" id="PS50929">
    <property type="entry name" value="ABC_TM1F"/>
    <property type="match status" value="1"/>
</dbReference>
<dbReference type="PANTHER" id="PTHR24221:SF646">
    <property type="entry name" value="HAEMOLYSIN SECRETION ATP-BINDING PROTEIN"/>
    <property type="match status" value="1"/>
</dbReference>
<dbReference type="GO" id="GO:0005886">
    <property type="term" value="C:plasma membrane"/>
    <property type="evidence" value="ECO:0007669"/>
    <property type="project" value="UniProtKB-SubCell"/>
</dbReference>
<dbReference type="InterPro" id="IPR027417">
    <property type="entry name" value="P-loop_NTPase"/>
</dbReference>
<comment type="caution">
    <text evidence="12">The sequence shown here is derived from an EMBL/GenBank/DDBJ whole genome shotgun (WGS) entry which is preliminary data.</text>
</comment>
<name>A0A150RRC3_SORCE</name>
<dbReference type="SUPFAM" id="SSF90123">
    <property type="entry name" value="ABC transporter transmembrane region"/>
    <property type="match status" value="1"/>
</dbReference>
<keyword evidence="4 9" id="KW-0812">Transmembrane</keyword>
<dbReference type="GO" id="GO:0016887">
    <property type="term" value="F:ATP hydrolysis activity"/>
    <property type="evidence" value="ECO:0007669"/>
    <property type="project" value="InterPro"/>
</dbReference>
<dbReference type="InterPro" id="IPR036640">
    <property type="entry name" value="ABC1_TM_sf"/>
</dbReference>
<keyword evidence="5" id="KW-0547">Nucleotide-binding</keyword>
<comment type="subcellular location">
    <subcellularLocation>
        <location evidence="1">Cell membrane</location>
        <topology evidence="1">Multi-pass membrane protein</topology>
    </subcellularLocation>
</comment>
<dbReference type="PROSITE" id="PS00211">
    <property type="entry name" value="ABC_TRANSPORTER_1"/>
    <property type="match status" value="1"/>
</dbReference>
<evidence type="ECO:0000256" key="6">
    <source>
        <dbReference type="ARBA" id="ARBA00022840"/>
    </source>
</evidence>
<evidence type="ECO:0000256" key="2">
    <source>
        <dbReference type="ARBA" id="ARBA00022448"/>
    </source>
</evidence>
<evidence type="ECO:0000313" key="12">
    <source>
        <dbReference type="EMBL" id="KYF82703.1"/>
    </source>
</evidence>
<keyword evidence="2" id="KW-0813">Transport</keyword>
<keyword evidence="7 9" id="KW-1133">Transmembrane helix</keyword>
<accession>A0A150RRC3</accession>
<feature type="domain" description="ABC transporter" evidence="10">
    <location>
        <begin position="369"/>
        <end position="610"/>
    </location>
</feature>
<dbReference type="GO" id="GO:0005524">
    <property type="term" value="F:ATP binding"/>
    <property type="evidence" value="ECO:0007669"/>
    <property type="project" value="UniProtKB-KW"/>
</dbReference>
<dbReference type="InterPro" id="IPR039421">
    <property type="entry name" value="Type_1_exporter"/>
</dbReference>
<dbReference type="Gene3D" id="1.20.1560.10">
    <property type="entry name" value="ABC transporter type 1, transmembrane domain"/>
    <property type="match status" value="1"/>
</dbReference>
<dbReference type="AlphaFoldDB" id="A0A150RRC3"/>
<keyword evidence="3" id="KW-1003">Cell membrane</keyword>
<keyword evidence="6" id="KW-0067">ATP-binding</keyword>
<dbReference type="EMBL" id="JEMB01002212">
    <property type="protein sequence ID" value="KYF82703.1"/>
    <property type="molecule type" value="Genomic_DNA"/>
</dbReference>
<dbReference type="InterPro" id="IPR011527">
    <property type="entry name" value="ABC1_TM_dom"/>
</dbReference>
<evidence type="ECO:0000259" key="11">
    <source>
        <dbReference type="PROSITE" id="PS50929"/>
    </source>
</evidence>
<dbReference type="Proteomes" id="UP000075635">
    <property type="component" value="Unassembled WGS sequence"/>
</dbReference>
<gene>
    <name evidence="12" type="ORF">BE17_51095</name>
</gene>
<evidence type="ECO:0000256" key="1">
    <source>
        <dbReference type="ARBA" id="ARBA00004651"/>
    </source>
</evidence>
<dbReference type="FunFam" id="3.40.50.300:FF:000221">
    <property type="entry name" value="Multidrug ABC transporter ATP-binding protein"/>
    <property type="match status" value="1"/>
</dbReference>
<organism evidence="12 13">
    <name type="scientific">Sorangium cellulosum</name>
    <name type="common">Polyangium cellulosum</name>
    <dbReference type="NCBI Taxonomy" id="56"/>
    <lineage>
        <taxon>Bacteria</taxon>
        <taxon>Pseudomonadati</taxon>
        <taxon>Myxococcota</taxon>
        <taxon>Polyangia</taxon>
        <taxon>Polyangiales</taxon>
        <taxon>Polyangiaceae</taxon>
        <taxon>Sorangium</taxon>
    </lineage>
</organism>
<dbReference type="PROSITE" id="PS50893">
    <property type="entry name" value="ABC_TRANSPORTER_2"/>
    <property type="match status" value="1"/>
</dbReference>
<evidence type="ECO:0000256" key="3">
    <source>
        <dbReference type="ARBA" id="ARBA00022475"/>
    </source>
</evidence>